<dbReference type="RefSeq" id="WP_031503898.1">
    <property type="nucleotide sequence ID" value="NC_022795.1"/>
</dbReference>
<dbReference type="GO" id="GO:0030488">
    <property type="term" value="P:tRNA methylation"/>
    <property type="evidence" value="ECO:0007669"/>
    <property type="project" value="TreeGrafter"/>
</dbReference>
<dbReference type="AlphaFoldDB" id="A0A0X1KPT9"/>
<dbReference type="Pfam" id="PF18133">
    <property type="entry name" value="HydF_tetramer"/>
    <property type="match status" value="1"/>
</dbReference>
<dbReference type="CDD" id="cd00880">
    <property type="entry name" value="Era_like"/>
    <property type="match status" value="1"/>
</dbReference>
<dbReference type="KEGG" id="phy:AJ81_02885"/>
<dbReference type="NCBIfam" id="TIGR00231">
    <property type="entry name" value="small_GTP"/>
    <property type="match status" value="1"/>
</dbReference>
<dbReference type="InterPro" id="IPR027417">
    <property type="entry name" value="P-loop_NTPase"/>
</dbReference>
<organism evidence="4 5">
    <name type="scientific">Pseudothermotoga hypogea DSM 11164 = NBRC 106472</name>
    <dbReference type="NCBI Taxonomy" id="1123384"/>
    <lineage>
        <taxon>Bacteria</taxon>
        <taxon>Thermotogati</taxon>
        <taxon>Thermotogota</taxon>
        <taxon>Thermotogae</taxon>
        <taxon>Thermotogales</taxon>
        <taxon>Thermotogaceae</taxon>
        <taxon>Pseudothermotoga</taxon>
    </lineage>
</organism>
<dbReference type="PATRIC" id="fig|1123384.7.peg.567"/>
<name>A0A0X1KPT9_9THEM</name>
<evidence type="ECO:0000313" key="5">
    <source>
        <dbReference type="Proteomes" id="UP000077469"/>
    </source>
</evidence>
<feature type="domain" description="Hydrogen maturase F tetramerization" evidence="3">
    <location>
        <begin position="273"/>
        <end position="392"/>
    </location>
</feature>
<sequence length="398" mass="44314">MNVPHAGFRKYIAIVGRRNVGKSSLINAIVGQDVAIVSDVPGTTTDPVYKTLELHPLGPVTLIDTPGLDDEGFLGEKRVERAKRSLYRADAAILVVDDVPTEHERFAVNLLRQLEIPFIIAINKLDLKNNLRDAYIDFGVPIVEVSAKTKTNIETLIKTVCDILPEEEPRPMLAHLIGEYRTVVLVVPIDTAAPKGRLIMPQVEAIRETIDHAATAVVTRDTELAQTLEKVNFKVDLVVTDSQAIMRVEKIVPKQIPLTTFSILESASKGDVKQFLEGIDALKNLKDGDTVAIVEACSHVPTCDDIGRVKIPRWISEKVKLELEYRFFAGKEFPEVEQLSNCKLMIHCGGCVLNRTAFMRRMRLAKRLNIPVVNYGMLISHLHGVLERVVEPILKKQG</sequence>
<evidence type="ECO:0000313" key="4">
    <source>
        <dbReference type="EMBL" id="AJC73325.1"/>
    </source>
</evidence>
<proteinExistence type="predicted"/>
<dbReference type="PANTHER" id="PTHR42714:SF6">
    <property type="entry name" value="TRANSLATION INITIATION FACTOR IF-2"/>
    <property type="match status" value="1"/>
</dbReference>
<dbReference type="InterPro" id="IPR005225">
    <property type="entry name" value="Small_GTP-bd"/>
</dbReference>
<dbReference type="InterPro" id="IPR006073">
    <property type="entry name" value="GTP-bd"/>
</dbReference>
<evidence type="ECO:0000259" key="3">
    <source>
        <dbReference type="Pfam" id="PF18133"/>
    </source>
</evidence>
<keyword evidence="4" id="KW-0067">ATP-binding</keyword>
<dbReference type="InterPro" id="IPR040644">
    <property type="entry name" value="HydF_tetramer"/>
</dbReference>
<dbReference type="PANTHER" id="PTHR42714">
    <property type="entry name" value="TRNA MODIFICATION GTPASE GTPBP3"/>
    <property type="match status" value="1"/>
</dbReference>
<dbReference type="Gene3D" id="3.40.50.11420">
    <property type="match status" value="1"/>
</dbReference>
<dbReference type="OrthoDB" id="9811338at2"/>
<feature type="domain" description="G" evidence="1">
    <location>
        <begin position="12"/>
        <end position="124"/>
    </location>
</feature>
<dbReference type="NCBIfam" id="TIGR03918">
    <property type="entry name" value="GTP_HydF"/>
    <property type="match status" value="1"/>
</dbReference>
<dbReference type="InterPro" id="IPR023873">
    <property type="entry name" value="FeFe-hyd_GTPase_HydF"/>
</dbReference>
<dbReference type="GO" id="GO:0002098">
    <property type="term" value="P:tRNA wobble uridine modification"/>
    <property type="evidence" value="ECO:0007669"/>
    <property type="project" value="TreeGrafter"/>
</dbReference>
<reference evidence="4 5" key="1">
    <citation type="submission" date="2014-01" db="EMBL/GenBank/DDBJ databases">
        <title>Genome sequencing of Thermotog hypogea.</title>
        <authorList>
            <person name="Zhang X."/>
            <person name="Alvare G."/>
            <person name="Fristensky B."/>
            <person name="Chen L."/>
            <person name="Suen T."/>
            <person name="Chen Q."/>
            <person name="Ma K."/>
        </authorList>
    </citation>
    <scope>NUCLEOTIDE SEQUENCE [LARGE SCALE GENOMIC DNA]</scope>
    <source>
        <strain evidence="4 5">DSM 11164</strain>
    </source>
</reference>
<dbReference type="Pfam" id="PF01926">
    <property type="entry name" value="MMR_HSR1"/>
    <property type="match status" value="1"/>
</dbReference>
<dbReference type="InterPro" id="IPR041606">
    <property type="entry name" value="HydF_dimer"/>
</dbReference>
<keyword evidence="4" id="KW-0547">Nucleotide-binding</keyword>
<protein>
    <submittedName>
        <fullName evidence="4">ATP-binding protein</fullName>
    </submittedName>
</protein>
<accession>A0A0X1KPT9</accession>
<dbReference type="EMBL" id="CP007141">
    <property type="protein sequence ID" value="AJC73325.1"/>
    <property type="molecule type" value="Genomic_DNA"/>
</dbReference>
<dbReference type="Gene3D" id="3.40.50.11410">
    <property type="match status" value="1"/>
</dbReference>
<dbReference type="Gene3D" id="3.40.50.300">
    <property type="entry name" value="P-loop containing nucleotide triphosphate hydrolases"/>
    <property type="match status" value="1"/>
</dbReference>
<dbReference type="GO" id="GO:0005524">
    <property type="term" value="F:ATP binding"/>
    <property type="evidence" value="ECO:0007669"/>
    <property type="project" value="UniProtKB-KW"/>
</dbReference>
<dbReference type="GO" id="GO:0005525">
    <property type="term" value="F:GTP binding"/>
    <property type="evidence" value="ECO:0007669"/>
    <property type="project" value="InterPro"/>
</dbReference>
<keyword evidence="5" id="KW-1185">Reference proteome</keyword>
<dbReference type="STRING" id="1123384.AJ81_02885"/>
<dbReference type="Pfam" id="PF18128">
    <property type="entry name" value="HydF_dimer"/>
    <property type="match status" value="1"/>
</dbReference>
<evidence type="ECO:0000259" key="2">
    <source>
        <dbReference type="Pfam" id="PF18128"/>
    </source>
</evidence>
<evidence type="ECO:0000259" key="1">
    <source>
        <dbReference type="Pfam" id="PF01926"/>
    </source>
</evidence>
<gene>
    <name evidence="4" type="ORF">AJ81_02885</name>
</gene>
<dbReference type="PaxDb" id="1123384-AJ81_02885"/>
<dbReference type="Proteomes" id="UP000077469">
    <property type="component" value="Chromosome"/>
</dbReference>
<dbReference type="SUPFAM" id="SSF52540">
    <property type="entry name" value="P-loop containing nucleoside triphosphate hydrolases"/>
    <property type="match status" value="1"/>
</dbReference>
<dbReference type="GO" id="GO:0005737">
    <property type="term" value="C:cytoplasm"/>
    <property type="evidence" value="ECO:0007669"/>
    <property type="project" value="TreeGrafter"/>
</dbReference>
<feature type="domain" description="Hydrogen maturase F dimerization" evidence="2">
    <location>
        <begin position="173"/>
        <end position="270"/>
    </location>
</feature>